<reference evidence="1" key="1">
    <citation type="submission" date="2023-10" db="EMBL/GenBank/DDBJ databases">
        <authorList>
            <person name="Chen Y."/>
            <person name="Shah S."/>
            <person name="Dougan E. K."/>
            <person name="Thang M."/>
            <person name="Chan C."/>
        </authorList>
    </citation>
    <scope>NUCLEOTIDE SEQUENCE [LARGE SCALE GENOMIC DNA]</scope>
</reference>
<sequence>MAQAFRCFFLRPLDRHPRQAPPRETMACHMDAVLQELAEHLDMPTLLSFGACGRAAHWLAMRAADDRARASFEGVCPLLGWGRPGPHWRRLGRSLKPRQLCFHPRGAAPSGTRLLGAVLGTRGPWFVEFELTVARAPNGTPCVGLLDARAQLTPGQLESGKVPRDLSRVGSEEFAVSFSPESGKVFASGLPGQRTPVCTAGLNWRQIGDSSMSWNAPLKAGLMIKDRQLTLYRGNMHGQWRSSGVILRELPDEVIPAVFMTSFVGFASVRFLNLWQSPPDVCCADCDMSGHGLKHDWCTFPSSNQ</sequence>
<gene>
    <name evidence="1" type="ORF">PCOR1329_LOCUS40568</name>
</gene>
<proteinExistence type="predicted"/>
<accession>A0ABN9TNQ7</accession>
<dbReference type="EMBL" id="CAUYUJ010014893">
    <property type="protein sequence ID" value="CAK0847330.1"/>
    <property type="molecule type" value="Genomic_DNA"/>
</dbReference>
<dbReference type="Proteomes" id="UP001189429">
    <property type="component" value="Unassembled WGS sequence"/>
</dbReference>
<name>A0ABN9TNQ7_9DINO</name>
<evidence type="ECO:0000313" key="1">
    <source>
        <dbReference type="EMBL" id="CAK0847330.1"/>
    </source>
</evidence>
<comment type="caution">
    <text evidence="1">The sequence shown here is derived from an EMBL/GenBank/DDBJ whole genome shotgun (WGS) entry which is preliminary data.</text>
</comment>
<evidence type="ECO:0000313" key="2">
    <source>
        <dbReference type="Proteomes" id="UP001189429"/>
    </source>
</evidence>
<organism evidence="1 2">
    <name type="scientific">Prorocentrum cordatum</name>
    <dbReference type="NCBI Taxonomy" id="2364126"/>
    <lineage>
        <taxon>Eukaryota</taxon>
        <taxon>Sar</taxon>
        <taxon>Alveolata</taxon>
        <taxon>Dinophyceae</taxon>
        <taxon>Prorocentrales</taxon>
        <taxon>Prorocentraceae</taxon>
        <taxon>Prorocentrum</taxon>
    </lineage>
</organism>
<keyword evidence="2" id="KW-1185">Reference proteome</keyword>
<protein>
    <submittedName>
        <fullName evidence="1">Uncharacterized protein</fullName>
    </submittedName>
</protein>